<keyword evidence="11" id="KW-0482">Metalloprotease</keyword>
<reference evidence="11" key="1">
    <citation type="submission" date="2022-09" db="EMBL/GenBank/DDBJ databases">
        <title>Aureispira anguillicida sp. nov., isolated from Leptocephalus of Japanese eel Anguilla japonica.</title>
        <authorList>
            <person name="Yuasa K."/>
            <person name="Mekata T."/>
            <person name="Ikunari K."/>
        </authorList>
    </citation>
    <scope>NUCLEOTIDE SEQUENCE</scope>
    <source>
        <strain evidence="11">EL160426</strain>
    </source>
</reference>
<dbReference type="GO" id="GO:0006508">
    <property type="term" value="P:proteolysis"/>
    <property type="evidence" value="ECO:0007669"/>
    <property type="project" value="UniProtKB-KW"/>
</dbReference>
<keyword evidence="4" id="KW-1003">Cell membrane</keyword>
<evidence type="ECO:0000256" key="10">
    <source>
        <dbReference type="SAM" id="Phobius"/>
    </source>
</evidence>
<evidence type="ECO:0000256" key="4">
    <source>
        <dbReference type="ARBA" id="ARBA00022475"/>
    </source>
</evidence>
<dbReference type="KEGG" id="aup:AsAng_0026840"/>
<name>A0A915YF41_9BACT</name>
<dbReference type="Proteomes" id="UP001060919">
    <property type="component" value="Chromosome"/>
</dbReference>
<dbReference type="InterPro" id="IPR026898">
    <property type="entry name" value="PrsW"/>
</dbReference>
<keyword evidence="6 10" id="KW-0812">Transmembrane</keyword>
<evidence type="ECO:0000256" key="7">
    <source>
        <dbReference type="ARBA" id="ARBA00022801"/>
    </source>
</evidence>
<comment type="subcellular location">
    <subcellularLocation>
        <location evidence="1">Cell membrane</location>
        <topology evidence="1">Multi-pass membrane protein</topology>
    </subcellularLocation>
</comment>
<evidence type="ECO:0000256" key="2">
    <source>
        <dbReference type="ARBA" id="ARBA00009165"/>
    </source>
</evidence>
<keyword evidence="9 10" id="KW-0472">Membrane</keyword>
<evidence type="ECO:0000313" key="11">
    <source>
        <dbReference type="EMBL" id="BDS11969.1"/>
    </source>
</evidence>
<evidence type="ECO:0000256" key="5">
    <source>
        <dbReference type="ARBA" id="ARBA00022670"/>
    </source>
</evidence>
<accession>A0A915YF41</accession>
<protein>
    <recommendedName>
        <fullName evidence="3">Protease PrsW</fullName>
    </recommendedName>
</protein>
<feature type="transmembrane region" description="Helical" evidence="10">
    <location>
        <begin position="72"/>
        <end position="96"/>
    </location>
</feature>
<comment type="similarity">
    <text evidence="2">Belongs to the protease PrsW family.</text>
</comment>
<dbReference type="Pfam" id="PF13367">
    <property type="entry name" value="PrsW-protease"/>
    <property type="match status" value="1"/>
</dbReference>
<keyword evidence="12" id="KW-1185">Reference proteome</keyword>
<evidence type="ECO:0000256" key="3">
    <source>
        <dbReference type="ARBA" id="ARBA00018997"/>
    </source>
</evidence>
<proteinExistence type="inferred from homology"/>
<feature type="transmembrane region" description="Helical" evidence="10">
    <location>
        <begin position="6"/>
        <end position="21"/>
    </location>
</feature>
<dbReference type="GO" id="GO:0008237">
    <property type="term" value="F:metallopeptidase activity"/>
    <property type="evidence" value="ECO:0007669"/>
    <property type="project" value="UniProtKB-KW"/>
</dbReference>
<evidence type="ECO:0000256" key="6">
    <source>
        <dbReference type="ARBA" id="ARBA00022692"/>
    </source>
</evidence>
<evidence type="ECO:0000313" key="12">
    <source>
        <dbReference type="Proteomes" id="UP001060919"/>
    </source>
</evidence>
<feature type="transmembrane region" description="Helical" evidence="10">
    <location>
        <begin position="30"/>
        <end position="52"/>
    </location>
</feature>
<feature type="transmembrane region" description="Helical" evidence="10">
    <location>
        <begin position="197"/>
        <end position="214"/>
    </location>
</feature>
<dbReference type="RefSeq" id="WP_264793098.1">
    <property type="nucleotide sequence ID" value="NZ_AP026867.1"/>
</dbReference>
<dbReference type="EMBL" id="AP026867">
    <property type="protein sequence ID" value="BDS11969.1"/>
    <property type="molecule type" value="Genomic_DNA"/>
</dbReference>
<dbReference type="AlphaFoldDB" id="A0A915YF41"/>
<keyword evidence="5" id="KW-0645">Protease</keyword>
<evidence type="ECO:0000256" key="8">
    <source>
        <dbReference type="ARBA" id="ARBA00022989"/>
    </source>
</evidence>
<evidence type="ECO:0000256" key="1">
    <source>
        <dbReference type="ARBA" id="ARBA00004651"/>
    </source>
</evidence>
<dbReference type="PANTHER" id="PTHR36844:SF1">
    <property type="entry name" value="PROTEASE PRSW"/>
    <property type="match status" value="1"/>
</dbReference>
<gene>
    <name evidence="11" type="ORF">AsAng_0026840</name>
</gene>
<dbReference type="PIRSF" id="PIRSF016933">
    <property type="entry name" value="PrsW"/>
    <property type="match status" value="1"/>
</dbReference>
<dbReference type="PANTHER" id="PTHR36844">
    <property type="entry name" value="PROTEASE PRSW"/>
    <property type="match status" value="1"/>
</dbReference>
<keyword evidence="7" id="KW-0378">Hydrolase</keyword>
<evidence type="ECO:0000256" key="9">
    <source>
        <dbReference type="ARBA" id="ARBA00023136"/>
    </source>
</evidence>
<feature type="transmembrane region" description="Helical" evidence="10">
    <location>
        <begin position="108"/>
        <end position="129"/>
    </location>
</feature>
<sequence length="229" mass="25904">MLISLILSILPGIFIIYYIYNKDKYEKEPFYYIAFCFLFGVLSCIPAILGTLSVEYWMGVPDPPKSLDMKVVAFYAFVAVALSEELAKYIFLRCYIYRKEAFNEPMDGIVYAVVIGMGFAIVENILYVIDGGIQAALVRMFTAVPGHATFGVIMGYYVGLAKFEPRKNQSIKLHLQGVLLAIGVHGTYDFFIFQNNYALLSVLAFVVLFASIRMSKQLIQQHLDNSPYQ</sequence>
<dbReference type="GO" id="GO:0005886">
    <property type="term" value="C:plasma membrane"/>
    <property type="evidence" value="ECO:0007669"/>
    <property type="project" value="UniProtKB-SubCell"/>
</dbReference>
<dbReference type="InterPro" id="IPR023596">
    <property type="entry name" value="Peptidase_PrsW_arch/bac"/>
</dbReference>
<organism evidence="11 12">
    <name type="scientific">Aureispira anguillae</name>
    <dbReference type="NCBI Taxonomy" id="2864201"/>
    <lineage>
        <taxon>Bacteria</taxon>
        <taxon>Pseudomonadati</taxon>
        <taxon>Bacteroidota</taxon>
        <taxon>Saprospiria</taxon>
        <taxon>Saprospirales</taxon>
        <taxon>Saprospiraceae</taxon>
        <taxon>Aureispira</taxon>
    </lineage>
</organism>
<keyword evidence="8 10" id="KW-1133">Transmembrane helix</keyword>
<feature type="transmembrane region" description="Helical" evidence="10">
    <location>
        <begin position="141"/>
        <end position="161"/>
    </location>
</feature>